<dbReference type="AlphaFoldDB" id="A0A1G1X5B0"/>
<evidence type="ECO:0008006" key="4">
    <source>
        <dbReference type="Google" id="ProtNLM"/>
    </source>
</evidence>
<evidence type="ECO:0000256" key="1">
    <source>
        <dbReference type="SAM" id="SignalP"/>
    </source>
</evidence>
<sequence>MKIKKSIIAASAIAILGLGTVTALHANRAYAASNSSSLIDRLVERFNLNRNDVQSVFDEHHSGLMAQHEQGMKGPRGKFGGHMGMGFHHFGK</sequence>
<dbReference type="EMBL" id="MHHR01000002">
    <property type="protein sequence ID" value="OGY35212.1"/>
    <property type="molecule type" value="Genomic_DNA"/>
</dbReference>
<reference evidence="2 3" key="1">
    <citation type="journal article" date="2016" name="Nat. Commun.">
        <title>Thousands of microbial genomes shed light on interconnected biogeochemical processes in an aquifer system.</title>
        <authorList>
            <person name="Anantharaman K."/>
            <person name="Brown C.T."/>
            <person name="Hug L.A."/>
            <person name="Sharon I."/>
            <person name="Castelle C.J."/>
            <person name="Probst A.J."/>
            <person name="Thomas B.C."/>
            <person name="Singh A."/>
            <person name="Wilkins M.J."/>
            <person name="Karaoz U."/>
            <person name="Brodie E.L."/>
            <person name="Williams K.H."/>
            <person name="Hubbard S.S."/>
            <person name="Banfield J.F."/>
        </authorList>
    </citation>
    <scope>NUCLEOTIDE SEQUENCE [LARGE SCALE GENOMIC DNA]</scope>
</reference>
<organism evidence="2 3">
    <name type="scientific">Candidatus Andersenbacteria bacterium RIFCSPHIGHO2_12_FULL_45_11</name>
    <dbReference type="NCBI Taxonomy" id="1797281"/>
    <lineage>
        <taxon>Bacteria</taxon>
        <taxon>Candidatus Anderseniibacteriota</taxon>
    </lineage>
</organism>
<protein>
    <recommendedName>
        <fullName evidence="4">DUF2680 domain-containing protein</fullName>
    </recommendedName>
</protein>
<name>A0A1G1X5B0_9BACT</name>
<accession>A0A1G1X5B0</accession>
<evidence type="ECO:0000313" key="2">
    <source>
        <dbReference type="EMBL" id="OGY35212.1"/>
    </source>
</evidence>
<dbReference type="Proteomes" id="UP000177528">
    <property type="component" value="Unassembled WGS sequence"/>
</dbReference>
<gene>
    <name evidence="2" type="ORF">A3D99_00890</name>
</gene>
<evidence type="ECO:0000313" key="3">
    <source>
        <dbReference type="Proteomes" id="UP000177528"/>
    </source>
</evidence>
<feature type="signal peptide" evidence="1">
    <location>
        <begin position="1"/>
        <end position="31"/>
    </location>
</feature>
<keyword evidence="1" id="KW-0732">Signal</keyword>
<proteinExistence type="predicted"/>
<feature type="chain" id="PRO_5009581302" description="DUF2680 domain-containing protein" evidence="1">
    <location>
        <begin position="32"/>
        <end position="92"/>
    </location>
</feature>
<comment type="caution">
    <text evidence="2">The sequence shown here is derived from an EMBL/GenBank/DDBJ whole genome shotgun (WGS) entry which is preliminary data.</text>
</comment>